<evidence type="ECO:0000256" key="5">
    <source>
        <dbReference type="ARBA" id="ARBA00022723"/>
    </source>
</evidence>
<comment type="pathway">
    <text evidence="12">Carbohydrate metabolism; D-ribose degradation; D-ribose 5-phosphate from beta-D-ribopyranose: step 2/2.</text>
</comment>
<dbReference type="OrthoDB" id="9775849at2"/>
<dbReference type="GO" id="GO:0005829">
    <property type="term" value="C:cytosol"/>
    <property type="evidence" value="ECO:0007669"/>
    <property type="project" value="TreeGrafter"/>
</dbReference>
<feature type="binding site" evidence="12">
    <location>
        <position position="231"/>
    </location>
    <ligand>
        <name>K(+)</name>
        <dbReference type="ChEBI" id="CHEBI:29103"/>
    </ligand>
</feature>
<dbReference type="Proteomes" id="UP000239047">
    <property type="component" value="Unassembled WGS sequence"/>
</dbReference>
<evidence type="ECO:0000256" key="6">
    <source>
        <dbReference type="ARBA" id="ARBA00022741"/>
    </source>
</evidence>
<comment type="subcellular location">
    <subcellularLocation>
        <location evidence="12">Cytoplasm</location>
    </subcellularLocation>
</comment>
<reference evidence="14 15" key="1">
    <citation type="submission" date="2018-02" db="EMBL/GenBank/DDBJ databases">
        <title>Jeotgalibacillus proteolyticum sp. nov. a protease producing bacterium isolated from ocean sediments of Laizhou Bay.</title>
        <authorList>
            <person name="Li Y."/>
        </authorList>
    </citation>
    <scope>NUCLEOTIDE SEQUENCE [LARGE SCALE GENOMIC DNA]</scope>
    <source>
        <strain evidence="14 15">22-7</strain>
    </source>
</reference>
<dbReference type="EMBL" id="PREZ01000006">
    <property type="protein sequence ID" value="PPA69353.1"/>
    <property type="molecule type" value="Genomic_DNA"/>
</dbReference>
<dbReference type="GO" id="GO:0005524">
    <property type="term" value="F:ATP binding"/>
    <property type="evidence" value="ECO:0007669"/>
    <property type="project" value="UniProtKB-UniRule"/>
</dbReference>
<comment type="caution">
    <text evidence="12">Lacks conserved residue(s) required for the propagation of feature annotation.</text>
</comment>
<feature type="binding site" evidence="12">
    <location>
        <position position="233"/>
    </location>
    <ligand>
        <name>K(+)</name>
        <dbReference type="ChEBI" id="CHEBI:29103"/>
    </ligand>
</feature>
<accession>A0A2S5G8V3</accession>
<keyword evidence="9 12" id="KW-0460">Magnesium</keyword>
<dbReference type="AlphaFoldDB" id="A0A2S5G8V3"/>
<feature type="binding site" evidence="12">
    <location>
        <position position="237"/>
    </location>
    <ligand>
        <name>substrate</name>
    </ligand>
</feature>
<comment type="similarity">
    <text evidence="1">Belongs to the carbohydrate kinase pfkB family.</text>
</comment>
<keyword evidence="8 12" id="KW-0067">ATP-binding</keyword>
<gene>
    <name evidence="12 14" type="primary">rbsK</name>
    <name evidence="14" type="ORF">C4B60_16295</name>
</gene>
<dbReference type="RefSeq" id="WP_104059091.1">
    <property type="nucleotide sequence ID" value="NZ_PREZ01000006.1"/>
</dbReference>
<evidence type="ECO:0000256" key="9">
    <source>
        <dbReference type="ARBA" id="ARBA00022842"/>
    </source>
</evidence>
<dbReference type="PANTHER" id="PTHR10584">
    <property type="entry name" value="SUGAR KINASE"/>
    <property type="match status" value="1"/>
</dbReference>
<keyword evidence="10 12" id="KW-0630">Potassium</keyword>
<feature type="binding site" evidence="12">
    <location>
        <position position="267"/>
    </location>
    <ligand>
        <name>K(+)</name>
        <dbReference type="ChEBI" id="CHEBI:29103"/>
    </ligand>
</feature>
<evidence type="ECO:0000256" key="7">
    <source>
        <dbReference type="ARBA" id="ARBA00022777"/>
    </source>
</evidence>
<keyword evidence="7 12" id="KW-0418">Kinase</keyword>
<evidence type="ECO:0000256" key="11">
    <source>
        <dbReference type="ARBA" id="ARBA00023277"/>
    </source>
</evidence>
<feature type="binding site" evidence="12">
    <location>
        <begin position="37"/>
        <end position="41"/>
    </location>
    <ligand>
        <name>substrate</name>
    </ligand>
</feature>
<dbReference type="PRINTS" id="PR00990">
    <property type="entry name" value="RIBOKINASE"/>
</dbReference>
<evidence type="ECO:0000256" key="2">
    <source>
        <dbReference type="ARBA" id="ARBA00012035"/>
    </source>
</evidence>
<evidence type="ECO:0000256" key="10">
    <source>
        <dbReference type="ARBA" id="ARBA00022958"/>
    </source>
</evidence>
<evidence type="ECO:0000256" key="1">
    <source>
        <dbReference type="ARBA" id="ARBA00005380"/>
    </source>
</evidence>
<dbReference type="PANTHER" id="PTHR10584:SF166">
    <property type="entry name" value="RIBOKINASE"/>
    <property type="match status" value="1"/>
</dbReference>
<dbReference type="EC" id="2.7.1.15" evidence="2 12"/>
<name>A0A2S5G8V3_9BACL</name>
<evidence type="ECO:0000313" key="14">
    <source>
        <dbReference type="EMBL" id="PPA69353.1"/>
    </source>
</evidence>
<dbReference type="GO" id="GO:0004747">
    <property type="term" value="F:ribokinase activity"/>
    <property type="evidence" value="ECO:0007669"/>
    <property type="project" value="UniProtKB-UniRule"/>
</dbReference>
<evidence type="ECO:0000256" key="12">
    <source>
        <dbReference type="HAMAP-Rule" id="MF_01987"/>
    </source>
</evidence>
<keyword evidence="4 12" id="KW-0808">Transferase</keyword>
<protein>
    <recommendedName>
        <fullName evidence="3 12">Ribokinase</fullName>
        <shortName evidence="12">RK</shortName>
        <ecNumber evidence="2 12">2.7.1.15</ecNumber>
    </recommendedName>
</protein>
<evidence type="ECO:0000256" key="4">
    <source>
        <dbReference type="ARBA" id="ARBA00022679"/>
    </source>
</evidence>
<feature type="binding site" evidence="12">
    <location>
        <position position="181"/>
    </location>
    <ligand>
        <name>ATP</name>
        <dbReference type="ChEBI" id="CHEBI:30616"/>
    </ligand>
</feature>
<dbReference type="GO" id="GO:0046872">
    <property type="term" value="F:metal ion binding"/>
    <property type="evidence" value="ECO:0007669"/>
    <property type="project" value="UniProtKB-KW"/>
</dbReference>
<dbReference type="InterPro" id="IPR011877">
    <property type="entry name" value="Ribokinase"/>
</dbReference>
<feature type="binding site" evidence="12">
    <location>
        <position position="272"/>
    </location>
    <ligand>
        <name>K(+)</name>
        <dbReference type="ChEBI" id="CHEBI:29103"/>
    </ligand>
</feature>
<dbReference type="CDD" id="cd01174">
    <property type="entry name" value="ribokinase"/>
    <property type="match status" value="1"/>
</dbReference>
<keyword evidence="12" id="KW-0963">Cytoplasm</keyword>
<comment type="cofactor">
    <cofactor evidence="12">
        <name>Mg(2+)</name>
        <dbReference type="ChEBI" id="CHEBI:18420"/>
    </cofactor>
    <text evidence="12">Requires a divalent cation, most likely magnesium in vivo, as an electrophilic catalyst to aid phosphoryl group transfer. It is the chelate of the metal and the nucleotide that is the actual substrate.</text>
</comment>
<dbReference type="NCBIfam" id="TIGR02152">
    <property type="entry name" value="D_ribokin_bact"/>
    <property type="match status" value="1"/>
</dbReference>
<feature type="binding site" evidence="12">
    <location>
        <begin position="9"/>
        <end position="11"/>
    </location>
    <ligand>
        <name>substrate</name>
    </ligand>
</feature>
<feature type="domain" description="Carbohydrate kinase PfkB" evidence="13">
    <location>
        <begin position="2"/>
        <end position="279"/>
    </location>
</feature>
<dbReference type="HAMAP" id="MF_01987">
    <property type="entry name" value="Ribokinase"/>
    <property type="match status" value="1"/>
</dbReference>
<keyword evidence="15" id="KW-1185">Reference proteome</keyword>
<evidence type="ECO:0000256" key="8">
    <source>
        <dbReference type="ARBA" id="ARBA00022840"/>
    </source>
</evidence>
<keyword evidence="5 12" id="KW-0479">Metal-binding</keyword>
<dbReference type="InterPro" id="IPR011611">
    <property type="entry name" value="PfkB_dom"/>
</dbReference>
<dbReference type="Pfam" id="PF00294">
    <property type="entry name" value="PfkB"/>
    <property type="match status" value="1"/>
</dbReference>
<dbReference type="Gene3D" id="3.40.1190.20">
    <property type="match status" value="1"/>
</dbReference>
<feature type="binding site" evidence="12">
    <location>
        <begin position="205"/>
        <end position="210"/>
    </location>
    <ligand>
        <name>ATP</name>
        <dbReference type="ChEBI" id="CHEBI:30616"/>
    </ligand>
</feature>
<dbReference type="UniPathway" id="UPA00916">
    <property type="reaction ID" value="UER00889"/>
</dbReference>
<dbReference type="PROSITE" id="PS00584">
    <property type="entry name" value="PFKB_KINASES_2"/>
    <property type="match status" value="1"/>
</dbReference>
<comment type="similarity">
    <text evidence="12">Belongs to the carbohydrate kinase PfkB family. Ribokinase subfamily.</text>
</comment>
<evidence type="ECO:0000256" key="3">
    <source>
        <dbReference type="ARBA" id="ARBA00016943"/>
    </source>
</evidence>
<dbReference type="InterPro" id="IPR002173">
    <property type="entry name" value="Carboh/pur_kinase_PfkB_CS"/>
</dbReference>
<comment type="catalytic activity">
    <reaction evidence="12">
        <text>D-ribose + ATP = D-ribose 5-phosphate + ADP + H(+)</text>
        <dbReference type="Rhea" id="RHEA:13697"/>
        <dbReference type="ChEBI" id="CHEBI:15378"/>
        <dbReference type="ChEBI" id="CHEBI:30616"/>
        <dbReference type="ChEBI" id="CHEBI:47013"/>
        <dbReference type="ChEBI" id="CHEBI:78346"/>
        <dbReference type="ChEBI" id="CHEBI:456216"/>
        <dbReference type="EC" id="2.7.1.15"/>
    </reaction>
</comment>
<dbReference type="GO" id="GO:0019303">
    <property type="term" value="P:D-ribose catabolic process"/>
    <property type="evidence" value="ECO:0007669"/>
    <property type="project" value="UniProtKB-UniRule"/>
</dbReference>
<comment type="caution">
    <text evidence="14">The sequence shown here is derived from an EMBL/GenBank/DDBJ whole genome shotgun (WGS) entry which is preliminary data.</text>
</comment>
<keyword evidence="11 12" id="KW-0119">Carbohydrate metabolism</keyword>
<evidence type="ECO:0000313" key="15">
    <source>
        <dbReference type="Proteomes" id="UP000239047"/>
    </source>
</evidence>
<feature type="binding site" evidence="12">
    <location>
        <position position="137"/>
    </location>
    <ligand>
        <name>substrate</name>
    </ligand>
</feature>
<feature type="active site" description="Proton acceptor" evidence="12">
    <location>
        <position position="237"/>
    </location>
</feature>
<organism evidence="14 15">
    <name type="scientific">Jeotgalibacillus proteolyticus</name>
    <dbReference type="NCBI Taxonomy" id="2082395"/>
    <lineage>
        <taxon>Bacteria</taxon>
        <taxon>Bacillati</taxon>
        <taxon>Bacillota</taxon>
        <taxon>Bacilli</taxon>
        <taxon>Bacillales</taxon>
        <taxon>Caryophanaceae</taxon>
        <taxon>Jeotgalibacillus</taxon>
    </lineage>
</organism>
<dbReference type="InterPro" id="IPR002139">
    <property type="entry name" value="Ribo/fructo_kinase"/>
</dbReference>
<evidence type="ECO:0000259" key="13">
    <source>
        <dbReference type="Pfam" id="PF00294"/>
    </source>
</evidence>
<proteinExistence type="inferred from homology"/>
<comment type="subunit">
    <text evidence="12">Homodimer.</text>
</comment>
<sequence length="292" mass="30990">MITVVGSLNMDLVTQVERFPKKGETLQGTSFTTIFGGKGANQAVAASRLGSEVEMMGRVGDDPFGHSYLTYLKQQNVLLSNVEPVTHFPTGTAAITVSEDDNTIVIVGGANDAMTAEEVEKGKSVIERSSVLLVQLEISQKAVEKAIRLGKESGVIVILNPAPFQAFPSHWWELVDYVTPNEHEAAALRASADFHSDFEKKLIITEGAKGASYMINGNRELVKAPVVKVEDTTGAGDTFNGALASGLDQGLPLQDAISRAVAAASLSVTALGAQTGMPDKEELQTFIKGLSL</sequence>
<comment type="function">
    <text evidence="12">Catalyzes the phosphorylation of ribose at O-5 in a reaction requiring ATP and magnesium. The resulting D-ribose-5-phosphate can then be used either for sythesis of nucleotides, histidine, and tryptophan, or as a component of the pentose phosphate pathway.</text>
</comment>
<comment type="activity regulation">
    <text evidence="12">Activated by a monovalent cation that binds near, but not in, the active site. The most likely occupant of the site in vivo is potassium. Ion binding induces a conformational change that may alter substrate affinity.</text>
</comment>
<keyword evidence="6 12" id="KW-0547">Nucleotide-binding</keyword>
<dbReference type="InterPro" id="IPR029056">
    <property type="entry name" value="Ribokinase-like"/>
</dbReference>
<dbReference type="SUPFAM" id="SSF53613">
    <property type="entry name" value="Ribokinase-like"/>
    <property type="match status" value="1"/>
</dbReference>
<feature type="binding site" evidence="12">
    <location>
        <position position="270"/>
    </location>
    <ligand>
        <name>K(+)</name>
        <dbReference type="ChEBI" id="CHEBI:29103"/>
    </ligand>
</feature>
<feature type="binding site" evidence="12">
    <location>
        <begin position="236"/>
        <end position="237"/>
    </location>
    <ligand>
        <name>ATP</name>
        <dbReference type="ChEBI" id="CHEBI:30616"/>
    </ligand>
</feature>